<dbReference type="Gene3D" id="3.20.20.370">
    <property type="entry name" value="Glycoside hydrolase/deacetylase"/>
    <property type="match status" value="1"/>
</dbReference>
<dbReference type="InterPro" id="IPR011330">
    <property type="entry name" value="Glyco_hydro/deAcase_b/a-brl"/>
</dbReference>
<dbReference type="EC" id="3.5.2.9" evidence="1"/>
<dbReference type="EMBL" id="FWWR01000009">
    <property type="protein sequence ID" value="SMB88393.1"/>
    <property type="molecule type" value="Genomic_DNA"/>
</dbReference>
<evidence type="ECO:0000313" key="3">
    <source>
        <dbReference type="Proteomes" id="UP000192368"/>
    </source>
</evidence>
<protein>
    <recommendedName>
        <fullName evidence="1">5-oxoprolinase subunit A</fullName>
        <shortName evidence="1">5-OPase subunit A</shortName>
        <ecNumber evidence="1">3.5.2.9</ecNumber>
    </recommendedName>
    <alternativeName>
        <fullName evidence="1">5-oxoprolinase (ATP-hydrolyzing) subunit A</fullName>
    </alternativeName>
</protein>
<comment type="subunit">
    <text evidence="1">Forms a complex composed of PxpA, PxpB and PxpC.</text>
</comment>
<comment type="similarity">
    <text evidence="1">Belongs to the LamB/PxpA family.</text>
</comment>
<dbReference type="PANTHER" id="PTHR30292">
    <property type="entry name" value="UNCHARACTERIZED PROTEIN YBGL-RELATED"/>
    <property type="match status" value="1"/>
</dbReference>
<dbReference type="STRING" id="573058.SAMN00017477_1402"/>
<dbReference type="GO" id="GO:0005975">
    <property type="term" value="P:carbohydrate metabolic process"/>
    <property type="evidence" value="ECO:0007669"/>
    <property type="project" value="InterPro"/>
</dbReference>
<dbReference type="GO" id="GO:0005524">
    <property type="term" value="F:ATP binding"/>
    <property type="evidence" value="ECO:0007669"/>
    <property type="project" value="UniProtKB-UniRule"/>
</dbReference>
<gene>
    <name evidence="1" type="primary">pxpA</name>
    <name evidence="2" type="ORF">SAMN00017477_1402</name>
</gene>
<dbReference type="GO" id="GO:0017168">
    <property type="term" value="F:5-oxoprolinase (ATP-hydrolyzing) activity"/>
    <property type="evidence" value="ECO:0007669"/>
    <property type="project" value="UniProtKB-UniRule"/>
</dbReference>
<dbReference type="HAMAP" id="MF_00691">
    <property type="entry name" value="PxpA"/>
    <property type="match status" value="1"/>
</dbReference>
<reference evidence="3" key="1">
    <citation type="submission" date="2017-04" db="EMBL/GenBank/DDBJ databases">
        <authorList>
            <person name="Varghese N."/>
            <person name="Submissions S."/>
        </authorList>
    </citation>
    <scope>NUCLEOTIDE SEQUENCE [LARGE SCALE GENOMIC DNA]</scope>
    <source>
        <strain evidence="3">DSM 20463</strain>
    </source>
</reference>
<accession>A0A1W1V526</accession>
<keyword evidence="3" id="KW-1185">Reference proteome</keyword>
<evidence type="ECO:0000313" key="2">
    <source>
        <dbReference type="EMBL" id="SMB88393.1"/>
    </source>
</evidence>
<keyword evidence="1" id="KW-0378">Hydrolase</keyword>
<proteinExistence type="inferred from homology"/>
<dbReference type="NCBIfam" id="NF003814">
    <property type="entry name" value="PRK05406.1-3"/>
    <property type="match status" value="1"/>
</dbReference>
<dbReference type="Proteomes" id="UP000192368">
    <property type="component" value="Unassembled WGS sequence"/>
</dbReference>
<keyword evidence="1" id="KW-0067">ATP-binding</keyword>
<comment type="catalytic activity">
    <reaction evidence="1">
        <text>5-oxo-L-proline + ATP + 2 H2O = L-glutamate + ADP + phosphate + H(+)</text>
        <dbReference type="Rhea" id="RHEA:10348"/>
        <dbReference type="ChEBI" id="CHEBI:15377"/>
        <dbReference type="ChEBI" id="CHEBI:15378"/>
        <dbReference type="ChEBI" id="CHEBI:29985"/>
        <dbReference type="ChEBI" id="CHEBI:30616"/>
        <dbReference type="ChEBI" id="CHEBI:43474"/>
        <dbReference type="ChEBI" id="CHEBI:58402"/>
        <dbReference type="ChEBI" id="CHEBI:456216"/>
        <dbReference type="EC" id="3.5.2.9"/>
    </reaction>
</comment>
<name>A0A1W1V526_PEPAS</name>
<dbReference type="PANTHER" id="PTHR30292:SF0">
    <property type="entry name" value="5-OXOPROLINASE SUBUNIT A"/>
    <property type="match status" value="1"/>
</dbReference>
<dbReference type="NCBIfam" id="NF003816">
    <property type="entry name" value="PRK05406.1-5"/>
    <property type="match status" value="1"/>
</dbReference>
<comment type="function">
    <text evidence="1">Catalyzes the cleavage of 5-oxoproline to form L-glutamate coupled to the hydrolysis of ATP to ADP and inorganic phosphate.</text>
</comment>
<sequence>MKTYSEDVILFLIFGEGCRSMKFYVDLNSDIGEGYGSYKLGMDEEIIKCVSSINLACGWHAGDPMIMDKTVKLAIEHGVNVGAHPGYPDLLGFGRRAMTITREEAKNYMLYQTGALMAFTKANGINLQHMKLHGGFYNKACVDPELAAGVIDGIEALDKDIILMVLSGSYIAKEAKKRGLRVSEEVFADRGYNPDGTLVNRSKPGAFVKDIDEALPRVIRMIKEGKVTAVDGQDIDIKADSICVHGDNPKAMEFVQKIRAGLIEAGIEIKPIEDFIK</sequence>
<dbReference type="InterPro" id="IPR005501">
    <property type="entry name" value="LamB/YcsF/PxpA-like"/>
</dbReference>
<dbReference type="Pfam" id="PF03746">
    <property type="entry name" value="LamB_YcsF"/>
    <property type="match status" value="1"/>
</dbReference>
<evidence type="ECO:0000256" key="1">
    <source>
        <dbReference type="HAMAP-Rule" id="MF_00691"/>
    </source>
</evidence>
<dbReference type="AlphaFoldDB" id="A0A1W1V526"/>
<dbReference type="SUPFAM" id="SSF88713">
    <property type="entry name" value="Glycoside hydrolase/deacetylase"/>
    <property type="match status" value="1"/>
</dbReference>
<dbReference type="CDD" id="cd10787">
    <property type="entry name" value="LamB_YcsF_like"/>
    <property type="match status" value="1"/>
</dbReference>
<keyword evidence="1" id="KW-0547">Nucleotide-binding</keyword>
<organism evidence="2 3">
    <name type="scientific">Peptoniphilus asaccharolyticus DSM 20463</name>
    <dbReference type="NCBI Taxonomy" id="573058"/>
    <lineage>
        <taxon>Bacteria</taxon>
        <taxon>Bacillati</taxon>
        <taxon>Bacillota</taxon>
        <taxon>Tissierellia</taxon>
        <taxon>Tissierellales</taxon>
        <taxon>Peptoniphilaceae</taxon>
        <taxon>Peptoniphilus</taxon>
    </lineage>
</organism>